<feature type="transmembrane region" description="Helical" evidence="1">
    <location>
        <begin position="65"/>
        <end position="86"/>
    </location>
</feature>
<keyword evidence="1" id="KW-0812">Transmembrane</keyword>
<dbReference type="Proteomes" id="UP001596083">
    <property type="component" value="Unassembled WGS sequence"/>
</dbReference>
<evidence type="ECO:0008006" key="4">
    <source>
        <dbReference type="Google" id="ProtNLM"/>
    </source>
</evidence>
<proteinExistence type="predicted"/>
<evidence type="ECO:0000256" key="1">
    <source>
        <dbReference type="SAM" id="Phobius"/>
    </source>
</evidence>
<accession>A0ABW0YVS5</accession>
<organism evidence="2 3">
    <name type="scientific">Streptomyces gamaensis</name>
    <dbReference type="NCBI Taxonomy" id="1763542"/>
    <lineage>
        <taxon>Bacteria</taxon>
        <taxon>Bacillati</taxon>
        <taxon>Actinomycetota</taxon>
        <taxon>Actinomycetes</taxon>
        <taxon>Kitasatosporales</taxon>
        <taxon>Streptomycetaceae</taxon>
        <taxon>Streptomyces</taxon>
    </lineage>
</organism>
<dbReference type="EMBL" id="JBHSPB010000003">
    <property type="protein sequence ID" value="MFC5719867.1"/>
    <property type="molecule type" value="Genomic_DNA"/>
</dbReference>
<evidence type="ECO:0000313" key="2">
    <source>
        <dbReference type="EMBL" id="MFC5719867.1"/>
    </source>
</evidence>
<reference evidence="3" key="1">
    <citation type="journal article" date="2019" name="Int. J. Syst. Evol. Microbiol.">
        <title>The Global Catalogue of Microorganisms (GCM) 10K type strain sequencing project: providing services to taxonomists for standard genome sequencing and annotation.</title>
        <authorList>
            <consortium name="The Broad Institute Genomics Platform"/>
            <consortium name="The Broad Institute Genome Sequencing Center for Infectious Disease"/>
            <person name="Wu L."/>
            <person name="Ma J."/>
        </authorList>
    </citation>
    <scope>NUCLEOTIDE SEQUENCE [LARGE SCALE GENOMIC DNA]</scope>
    <source>
        <strain evidence="3">CGMCC 4.7304</strain>
    </source>
</reference>
<feature type="transmembrane region" description="Helical" evidence="1">
    <location>
        <begin position="92"/>
        <end position="113"/>
    </location>
</feature>
<comment type="caution">
    <text evidence="2">The sequence shown here is derived from an EMBL/GenBank/DDBJ whole genome shotgun (WGS) entry which is preliminary data.</text>
</comment>
<dbReference type="RefSeq" id="WP_390314960.1">
    <property type="nucleotide sequence ID" value="NZ_JBHSPB010000003.1"/>
</dbReference>
<keyword evidence="1" id="KW-0472">Membrane</keyword>
<keyword evidence="1" id="KW-1133">Transmembrane helix</keyword>
<protein>
    <recommendedName>
        <fullName evidence="4">SpdD-like protein</fullName>
    </recommendedName>
</protein>
<gene>
    <name evidence="2" type="ORF">ACFP1Z_06700</name>
</gene>
<keyword evidence="3" id="KW-1185">Reference proteome</keyword>
<name>A0ABW0YVS5_9ACTN</name>
<sequence>MSAFLPPDSSVPHGQAPVTVVFDACGRQVFPAPPPVPGFGHHCAVCNCSPAGPGARAAARWSPGAAVAAGAAGALVVGTVLVALLLSVALVAVAVAVAALSLTVVALVVRSMLSSPHPGRQQRHR</sequence>
<evidence type="ECO:0000313" key="3">
    <source>
        <dbReference type="Proteomes" id="UP001596083"/>
    </source>
</evidence>